<dbReference type="EMBL" id="LGRX02005547">
    <property type="protein sequence ID" value="KAK3278240.1"/>
    <property type="molecule type" value="Genomic_DNA"/>
</dbReference>
<keyword evidence="1" id="KW-0472">Membrane</keyword>
<feature type="transmembrane region" description="Helical" evidence="1">
    <location>
        <begin position="12"/>
        <end position="30"/>
    </location>
</feature>
<accession>A0AAE0LB11</accession>
<proteinExistence type="predicted"/>
<dbReference type="AlphaFoldDB" id="A0AAE0LB11"/>
<evidence type="ECO:0000256" key="1">
    <source>
        <dbReference type="SAM" id="Phobius"/>
    </source>
</evidence>
<keyword evidence="3" id="KW-1185">Reference proteome</keyword>
<name>A0AAE0LB11_9CHLO</name>
<comment type="caution">
    <text evidence="2">The sequence shown here is derived from an EMBL/GenBank/DDBJ whole genome shotgun (WGS) entry which is preliminary data.</text>
</comment>
<organism evidence="2 3">
    <name type="scientific">Cymbomonas tetramitiformis</name>
    <dbReference type="NCBI Taxonomy" id="36881"/>
    <lineage>
        <taxon>Eukaryota</taxon>
        <taxon>Viridiplantae</taxon>
        <taxon>Chlorophyta</taxon>
        <taxon>Pyramimonadophyceae</taxon>
        <taxon>Pyramimonadales</taxon>
        <taxon>Pyramimonadaceae</taxon>
        <taxon>Cymbomonas</taxon>
    </lineage>
</organism>
<keyword evidence="1" id="KW-0812">Transmembrane</keyword>
<keyword evidence="1" id="KW-1133">Transmembrane helix</keyword>
<sequence>MAFDLFGTEGAILLFFGVAAVISLFGDYFVTPWIENSEWRQNLKKAAEKRLANDLAAAEAKVAKKAT</sequence>
<reference evidence="2 3" key="1">
    <citation type="journal article" date="2015" name="Genome Biol. Evol.">
        <title>Comparative Genomics of a Bacterivorous Green Alga Reveals Evolutionary Causalities and Consequences of Phago-Mixotrophic Mode of Nutrition.</title>
        <authorList>
            <person name="Burns J.A."/>
            <person name="Paasch A."/>
            <person name="Narechania A."/>
            <person name="Kim E."/>
        </authorList>
    </citation>
    <scope>NUCLEOTIDE SEQUENCE [LARGE SCALE GENOMIC DNA]</scope>
    <source>
        <strain evidence="2 3">PLY_AMNH</strain>
    </source>
</reference>
<evidence type="ECO:0000313" key="2">
    <source>
        <dbReference type="EMBL" id="KAK3278240.1"/>
    </source>
</evidence>
<gene>
    <name evidence="2" type="ORF">CYMTET_13805</name>
</gene>
<dbReference type="Proteomes" id="UP001190700">
    <property type="component" value="Unassembled WGS sequence"/>
</dbReference>
<evidence type="ECO:0000313" key="3">
    <source>
        <dbReference type="Proteomes" id="UP001190700"/>
    </source>
</evidence>
<protein>
    <submittedName>
        <fullName evidence="2">Uncharacterized protein</fullName>
    </submittedName>
</protein>